<organism evidence="7 8">
    <name type="scientific">Lomentospora prolificans</name>
    <dbReference type="NCBI Taxonomy" id="41688"/>
    <lineage>
        <taxon>Eukaryota</taxon>
        <taxon>Fungi</taxon>
        <taxon>Dikarya</taxon>
        <taxon>Ascomycota</taxon>
        <taxon>Pezizomycotina</taxon>
        <taxon>Sordariomycetes</taxon>
        <taxon>Hypocreomycetidae</taxon>
        <taxon>Microascales</taxon>
        <taxon>Microascaceae</taxon>
        <taxon>Lomentospora</taxon>
    </lineage>
</organism>
<dbReference type="InterPro" id="IPR001680">
    <property type="entry name" value="WD40_rpt"/>
</dbReference>
<dbReference type="STRING" id="41688.A0A2N3NKQ8"/>
<feature type="compositionally biased region" description="Low complexity" evidence="5">
    <location>
        <begin position="849"/>
        <end position="865"/>
    </location>
</feature>
<evidence type="ECO:0000313" key="7">
    <source>
        <dbReference type="EMBL" id="PKS13056.1"/>
    </source>
</evidence>
<feature type="region of interest" description="Disordered" evidence="5">
    <location>
        <begin position="619"/>
        <end position="650"/>
    </location>
</feature>
<dbReference type="PROSITE" id="PS50082">
    <property type="entry name" value="WD_REPEATS_2"/>
    <property type="match status" value="4"/>
</dbReference>
<dbReference type="EMBL" id="NLAX01000002">
    <property type="protein sequence ID" value="PKS13056.1"/>
    <property type="molecule type" value="Genomic_DNA"/>
</dbReference>
<dbReference type="SUPFAM" id="SSF50978">
    <property type="entry name" value="WD40 repeat-like"/>
    <property type="match status" value="1"/>
</dbReference>
<dbReference type="Proteomes" id="UP000233524">
    <property type="component" value="Unassembled WGS sequence"/>
</dbReference>
<feature type="compositionally biased region" description="Low complexity" evidence="5">
    <location>
        <begin position="873"/>
        <end position="912"/>
    </location>
</feature>
<dbReference type="CDD" id="cd00200">
    <property type="entry name" value="WD40"/>
    <property type="match status" value="1"/>
</dbReference>
<dbReference type="SUPFAM" id="SSF81383">
    <property type="entry name" value="F-box domain"/>
    <property type="match status" value="1"/>
</dbReference>
<dbReference type="Gene3D" id="1.20.1280.50">
    <property type="match status" value="1"/>
</dbReference>
<dbReference type="InterPro" id="IPR015943">
    <property type="entry name" value="WD40/YVTN_repeat-like_dom_sf"/>
</dbReference>
<sequence>MDSFPTQQPDEGYSEDPLNPSLSAHNMAVPGLPSLADMPDWLARQLPGMPLPIKKKIAQAVLDALPTSAIAEIVEALNPRLYIDFVHYLPPEVCLKILEFLDPTSLINVARSCRTWHALALDKKLWRRLYHMEGWSVVPSEIQKWQERVNKVAATNREAAAQLESRPLNRKRAISEDHADCEMLDADRTQRHYEPGFLSTVLMSPSWSIATLPGSVTTPSDHATPDSGDIEMGNAARSKSVELLGNEQATSQPQGLKAPTSDDAKSARFLESLPPQHVDGLMPSTLWNWESRDDKYVINWKYLYSMRRRLESNWELGRFTNFQFPHPDYPEEGHKECIYSLQYTSEYLVSGSRDRTLRVWSMHTRRLVLPPLAAHSGSVLCLQFDADPEEDLIVSGSSDSDVILWRFSTGKLIQRLHKAHRESVLNVKFDKRILVTCSKDKTIKIFNRRPLRYGDVGYPQSEFVNPVPLKVKNYGYEPNLADELPVIAPYTMIGALQGHNAAVNAVQICGDEVVSASGDKAIKVWDWPKQKCTRTILGHLKGIACVQYDGRRVVSGSSDNEVKVFDSSTGLEVASLRAHTHLVRTVQAGFGDLPNSEEEDREAARLIDEEYFKALETGAVSQSVHTRSHSRRRGNAGSRRPEDITAYGANLPPGGGGGKYARIVSGSYDQSIIIWRRDKEGIWKDAHHLHQEKAAVAAQRQAPPMSRSTLLCGPQPTPPPTHHPTPTQTAHSQGPPSVPPFVPTTPPDSYQPMINAAVARGPSDLETALLAYPGMLLNLSQLQSAIDRVTSPYVRNQLRQTVHNAVERSRERSRAAASHFQQAPSASTSAGQPSTVAPTLPNLAPQQPSPTSHATAPSSSTTTPLAPAPPPSQTSTPSHGPGRQATTAQVSNAAATAAATHAAVSAAPHSNPQAPPHAAPHAAQHAATHGAVAAFAAHHHLHVGAAAHPPQPHHQHMADGTPARVFKLQFDARRIICCSQTSVIVGWDFCNGDAELEAVSRFFGPIE</sequence>
<name>A0A2N3NKQ8_9PEZI</name>
<dbReference type="InterPro" id="IPR001810">
    <property type="entry name" value="F-box_dom"/>
</dbReference>
<evidence type="ECO:0000259" key="6">
    <source>
        <dbReference type="PROSITE" id="PS50181"/>
    </source>
</evidence>
<dbReference type="SMART" id="SM00256">
    <property type="entry name" value="FBOX"/>
    <property type="match status" value="1"/>
</dbReference>
<dbReference type="InterPro" id="IPR036047">
    <property type="entry name" value="F-box-like_dom_sf"/>
</dbReference>
<dbReference type="PANTHER" id="PTHR14604:SF4">
    <property type="entry name" value="F-BOX DOMAIN-CONTAINING PROTEIN"/>
    <property type="match status" value="1"/>
</dbReference>
<feature type="compositionally biased region" description="Polar residues" evidence="5">
    <location>
        <begin position="819"/>
        <end position="837"/>
    </location>
</feature>
<dbReference type="InterPro" id="IPR050995">
    <property type="entry name" value="WD-F-box_domain-protein"/>
</dbReference>
<comment type="caution">
    <text evidence="7">The sequence shown here is derived from an EMBL/GenBank/DDBJ whole genome shotgun (WGS) entry which is preliminary data.</text>
</comment>
<keyword evidence="3" id="KW-0677">Repeat</keyword>
<keyword evidence="2 4" id="KW-0853">WD repeat</keyword>
<feature type="domain" description="F-box" evidence="6">
    <location>
        <begin position="83"/>
        <end position="129"/>
    </location>
</feature>
<evidence type="ECO:0000256" key="2">
    <source>
        <dbReference type="ARBA" id="ARBA00022574"/>
    </source>
</evidence>
<feature type="repeat" description="WD" evidence="4">
    <location>
        <begin position="496"/>
        <end position="535"/>
    </location>
</feature>
<dbReference type="Pfam" id="PF00400">
    <property type="entry name" value="WD40"/>
    <property type="match status" value="5"/>
</dbReference>
<evidence type="ECO:0000313" key="8">
    <source>
        <dbReference type="Proteomes" id="UP000233524"/>
    </source>
</evidence>
<feature type="region of interest" description="Disordered" evidence="5">
    <location>
        <begin position="699"/>
        <end position="738"/>
    </location>
</feature>
<gene>
    <name evidence="7" type="ORF">jhhlp_000397</name>
</gene>
<feature type="region of interest" description="Disordered" evidence="5">
    <location>
        <begin position="1"/>
        <end position="20"/>
    </location>
</feature>
<dbReference type="PANTHER" id="PTHR14604">
    <property type="entry name" value="WD40 REPEAT PF20"/>
    <property type="match status" value="1"/>
</dbReference>
<proteinExistence type="inferred from homology"/>
<dbReference type="InParanoid" id="A0A2N3NKQ8"/>
<dbReference type="VEuPathDB" id="FungiDB:jhhlp_000397"/>
<feature type="repeat" description="WD" evidence="4">
    <location>
        <begin position="536"/>
        <end position="575"/>
    </location>
</feature>
<dbReference type="PRINTS" id="PR00320">
    <property type="entry name" value="GPROTEINBRPT"/>
</dbReference>
<dbReference type="AlphaFoldDB" id="A0A2N3NKQ8"/>
<dbReference type="PROSITE" id="PS50181">
    <property type="entry name" value="FBOX"/>
    <property type="match status" value="1"/>
</dbReference>
<dbReference type="PROSITE" id="PS50294">
    <property type="entry name" value="WD_REPEATS_REGION"/>
    <property type="match status" value="3"/>
</dbReference>
<evidence type="ECO:0000256" key="4">
    <source>
        <dbReference type="PROSITE-ProRule" id="PRU00221"/>
    </source>
</evidence>
<feature type="repeat" description="WD" evidence="4">
    <location>
        <begin position="372"/>
        <end position="415"/>
    </location>
</feature>
<dbReference type="Gene3D" id="2.130.10.10">
    <property type="entry name" value="YVTN repeat-like/Quinoprotein amine dehydrogenase"/>
    <property type="match status" value="2"/>
</dbReference>
<feature type="region of interest" description="Disordered" evidence="5">
    <location>
        <begin position="213"/>
        <end position="232"/>
    </location>
</feature>
<evidence type="ECO:0000256" key="3">
    <source>
        <dbReference type="ARBA" id="ARBA00022737"/>
    </source>
</evidence>
<evidence type="ECO:0000256" key="1">
    <source>
        <dbReference type="ARBA" id="ARBA00007968"/>
    </source>
</evidence>
<protein>
    <recommendedName>
        <fullName evidence="6">F-box domain-containing protein</fullName>
    </recommendedName>
</protein>
<dbReference type="Pfam" id="PF12937">
    <property type="entry name" value="F-box-like"/>
    <property type="match status" value="1"/>
</dbReference>
<dbReference type="InterPro" id="IPR020472">
    <property type="entry name" value="WD40_PAC1"/>
</dbReference>
<accession>A0A2N3NKQ8</accession>
<feature type="compositionally biased region" description="Basic and acidic residues" evidence="5">
    <location>
        <begin position="805"/>
        <end position="814"/>
    </location>
</feature>
<dbReference type="InterPro" id="IPR036322">
    <property type="entry name" value="WD40_repeat_dom_sf"/>
</dbReference>
<keyword evidence="8" id="KW-1185">Reference proteome</keyword>
<feature type="region of interest" description="Disordered" evidence="5">
    <location>
        <begin position="802"/>
        <end position="928"/>
    </location>
</feature>
<comment type="similarity">
    <text evidence="1">Belongs to the WD repeat MET30/SCONB/SCON-2 family.</text>
</comment>
<dbReference type="SMART" id="SM00320">
    <property type="entry name" value="WD40"/>
    <property type="match status" value="7"/>
</dbReference>
<reference evidence="7 8" key="1">
    <citation type="journal article" date="2017" name="G3 (Bethesda)">
        <title>First Draft Genome Sequence of the Pathogenic Fungus Lomentospora prolificans (Formerly Scedosporium prolificans).</title>
        <authorList>
            <person name="Luo R."/>
            <person name="Zimin A."/>
            <person name="Workman R."/>
            <person name="Fan Y."/>
            <person name="Pertea G."/>
            <person name="Grossman N."/>
            <person name="Wear M.P."/>
            <person name="Jia B."/>
            <person name="Miller H."/>
            <person name="Casadevall A."/>
            <person name="Timp W."/>
            <person name="Zhang S.X."/>
            <person name="Salzberg S.L."/>
        </authorList>
    </citation>
    <scope>NUCLEOTIDE SEQUENCE [LARGE SCALE GENOMIC DNA]</scope>
    <source>
        <strain evidence="7 8">JHH-5317</strain>
    </source>
</reference>
<feature type="repeat" description="WD" evidence="4">
    <location>
        <begin position="331"/>
        <end position="370"/>
    </location>
</feature>
<dbReference type="OrthoDB" id="19711at2759"/>
<feature type="compositionally biased region" description="Low complexity" evidence="5">
    <location>
        <begin position="919"/>
        <end position="928"/>
    </location>
</feature>
<evidence type="ECO:0000256" key="5">
    <source>
        <dbReference type="SAM" id="MobiDB-lite"/>
    </source>
</evidence>